<dbReference type="PANTHER" id="PTHR43581:SF2">
    <property type="entry name" value="EXCINUCLEASE ATPASE SUBUNIT"/>
    <property type="match status" value="1"/>
</dbReference>
<name>A0A927GJ31_9BACT</name>
<feature type="domain" description="Rad50/SbcC-type AAA" evidence="3">
    <location>
        <begin position="4"/>
        <end position="55"/>
    </location>
</feature>
<dbReference type="InterPro" id="IPR014592">
    <property type="entry name" value="P-loop_UCP034888"/>
</dbReference>
<dbReference type="InterPro" id="IPR038729">
    <property type="entry name" value="Rad50/SbcC_AAA"/>
</dbReference>
<feature type="domain" description="DUF3696" evidence="1">
    <location>
        <begin position="346"/>
        <end position="398"/>
    </location>
</feature>
<feature type="domain" description="ATPase AAA-type core" evidence="2">
    <location>
        <begin position="152"/>
        <end position="335"/>
    </location>
</feature>
<protein>
    <submittedName>
        <fullName evidence="4">DUF3696 domain-containing protein</fullName>
    </submittedName>
</protein>
<dbReference type="EMBL" id="JACXAD010000008">
    <property type="protein sequence ID" value="MBD2768057.1"/>
    <property type="molecule type" value="Genomic_DNA"/>
</dbReference>
<dbReference type="InterPro" id="IPR003959">
    <property type="entry name" value="ATPase_AAA_core"/>
</dbReference>
<keyword evidence="5" id="KW-1185">Reference proteome</keyword>
<dbReference type="AlphaFoldDB" id="A0A927GJ31"/>
<evidence type="ECO:0000259" key="1">
    <source>
        <dbReference type="Pfam" id="PF12476"/>
    </source>
</evidence>
<dbReference type="Pfam" id="PF12476">
    <property type="entry name" value="DUF3696"/>
    <property type="match status" value="1"/>
</dbReference>
<dbReference type="InterPro" id="IPR027417">
    <property type="entry name" value="P-loop_NTPase"/>
</dbReference>
<dbReference type="InterPro" id="IPR022532">
    <property type="entry name" value="DUF3696"/>
</dbReference>
<evidence type="ECO:0000313" key="4">
    <source>
        <dbReference type="EMBL" id="MBD2768057.1"/>
    </source>
</evidence>
<dbReference type="Pfam" id="PF13304">
    <property type="entry name" value="AAA_21"/>
    <property type="match status" value="1"/>
</dbReference>
<dbReference type="GO" id="GO:0005524">
    <property type="term" value="F:ATP binding"/>
    <property type="evidence" value="ECO:0007669"/>
    <property type="project" value="InterPro"/>
</dbReference>
<dbReference type="Pfam" id="PF13476">
    <property type="entry name" value="AAA_23"/>
    <property type="match status" value="1"/>
</dbReference>
<evidence type="ECO:0000313" key="5">
    <source>
        <dbReference type="Proteomes" id="UP000612233"/>
    </source>
</evidence>
<evidence type="ECO:0000259" key="2">
    <source>
        <dbReference type="Pfam" id="PF13304"/>
    </source>
</evidence>
<dbReference type="Proteomes" id="UP000612233">
    <property type="component" value="Unassembled WGS sequence"/>
</dbReference>
<dbReference type="PIRSF" id="PIRSF034888">
    <property type="entry name" value="P-loop_UCP034888"/>
    <property type="match status" value="1"/>
</dbReference>
<gene>
    <name evidence="4" type="ORF">IC235_09160</name>
</gene>
<dbReference type="InterPro" id="IPR051396">
    <property type="entry name" value="Bact_Antivir_Def_Nuclease"/>
</dbReference>
<comment type="caution">
    <text evidence="4">The sequence shown here is derived from an EMBL/GenBank/DDBJ whole genome shotgun (WGS) entry which is preliminary data.</text>
</comment>
<dbReference type="RefSeq" id="WP_223847165.1">
    <property type="nucleotide sequence ID" value="NZ_JACXAD010000008.1"/>
</dbReference>
<dbReference type="Gene3D" id="3.40.50.300">
    <property type="entry name" value="P-loop containing nucleotide triphosphate hydrolases"/>
    <property type="match status" value="2"/>
</dbReference>
<proteinExistence type="predicted"/>
<reference evidence="4" key="1">
    <citation type="submission" date="2020-09" db="EMBL/GenBank/DDBJ databases">
        <authorList>
            <person name="Kim M.K."/>
        </authorList>
    </citation>
    <scope>NUCLEOTIDE SEQUENCE</scope>
    <source>
        <strain evidence="4">BT664</strain>
    </source>
</reference>
<dbReference type="PANTHER" id="PTHR43581">
    <property type="entry name" value="ATP/GTP PHOSPHATASE"/>
    <property type="match status" value="1"/>
</dbReference>
<dbReference type="SUPFAM" id="SSF52540">
    <property type="entry name" value="P-loop containing nucleoside triphosphate hydrolases"/>
    <property type="match status" value="1"/>
</dbReference>
<evidence type="ECO:0000259" key="3">
    <source>
        <dbReference type="Pfam" id="PF13476"/>
    </source>
</evidence>
<accession>A0A927GJ31</accession>
<dbReference type="GO" id="GO:0016887">
    <property type="term" value="F:ATP hydrolysis activity"/>
    <property type="evidence" value="ECO:0007669"/>
    <property type="project" value="InterPro"/>
</dbReference>
<organism evidence="4 5">
    <name type="scientific">Hymenobacter montanus</name>
    <dbReference type="NCBI Taxonomy" id="2771359"/>
    <lineage>
        <taxon>Bacteria</taxon>
        <taxon>Pseudomonadati</taxon>
        <taxon>Bacteroidota</taxon>
        <taxon>Cytophagia</taxon>
        <taxon>Cytophagales</taxon>
        <taxon>Hymenobacteraceae</taxon>
        <taxon>Hymenobacter</taxon>
    </lineage>
</organism>
<sequence length="399" mass="44995">MITRLRIENFKSLQNVDVPLRPLSLFTGLNGMGKSSFIQVLLLLQQSHSQQLSGQGLMLNGPLVSLGTGQDVLSEGAESEYISIQIWSDAMREPFSWKLKSQNDSDALKVEAFKLPDEITASYNDSNYIYTLPAHKQPISTVSYAASRFPFLKGEKTQYLSAERISPQLAYPTSSHEVSQRHLGKHGEYTPHFLAEHGDEQVRFRNVLFPDTVGQETPNTLVQQVGAWLNEISPGLRLEASLNREFGLARVGYAYQTAVGYTRPFRPDNVGFGLSYALPVLTAILSARKDSLLIIENPESHIHPRGQSKLGELLALAAQNNVQLLVETHSDHVLNGVRVAVKKYQLDPERIGLYFFERADEQLSHQTRIVQPKLDKDGRIDVWPRHFFDEWDNNLMELL</sequence>